<keyword evidence="1" id="KW-0175">Coiled coil</keyword>
<dbReference type="AlphaFoldDB" id="A0A1Y1I009"/>
<feature type="region of interest" description="Disordered" evidence="2">
    <location>
        <begin position="1029"/>
        <end position="1146"/>
    </location>
</feature>
<dbReference type="EMBL" id="DF237092">
    <property type="protein sequence ID" value="GAQ83312.1"/>
    <property type="molecule type" value="Genomic_DNA"/>
</dbReference>
<feature type="region of interest" description="Disordered" evidence="2">
    <location>
        <begin position="1170"/>
        <end position="1189"/>
    </location>
</feature>
<evidence type="ECO:0000256" key="2">
    <source>
        <dbReference type="SAM" id="MobiDB-lite"/>
    </source>
</evidence>
<feature type="compositionally biased region" description="Basic and acidic residues" evidence="2">
    <location>
        <begin position="903"/>
        <end position="920"/>
    </location>
</feature>
<feature type="region of interest" description="Disordered" evidence="2">
    <location>
        <begin position="766"/>
        <end position="822"/>
    </location>
</feature>
<feature type="compositionally biased region" description="Basic and acidic residues" evidence="2">
    <location>
        <begin position="842"/>
        <end position="872"/>
    </location>
</feature>
<protein>
    <submittedName>
        <fullName evidence="3">Uncharacterized protein</fullName>
    </submittedName>
</protein>
<feature type="compositionally biased region" description="Basic and acidic residues" evidence="2">
    <location>
        <begin position="570"/>
        <end position="657"/>
    </location>
</feature>
<dbReference type="Proteomes" id="UP000054558">
    <property type="component" value="Unassembled WGS sequence"/>
</dbReference>
<feature type="compositionally biased region" description="Polar residues" evidence="2">
    <location>
        <begin position="1170"/>
        <end position="1188"/>
    </location>
</feature>
<sequence length="1201" mass="136578">MEERGMILEKQETELEKLRASCQEVEARQKALQEELQKEELKLQKERQEALRMQEVVLRSKQEAETDFALKEAKLAEREACLTEKERRVREHEIEAGVKEEERMLEDSKRKEDLRALELNLRKEQKEQIRQKADLVENTRKQKEKFETERRWLEEERAALLTLSEQTSKARAIVAKRAEELEEREREAASEKEKVAADRRSFEDNKLEWERKQVEEKERLGREIQAAKEACEAALKAEKKAAEAELVRARESAAQELAKEKSRLDTRRAEEESRIHALENELKEREVSVSIRERANDAEEKRVDEEKHTLVTVRADLERERNELFKVKDESETSAGALEEEWRRCIVWAVHVEAESKKLEEESARARERAKELDQRSESLDRREADARRRIEKLEKQEEDVSVRVRAFEQRETEWEEGMKERETTSGKLRSDFEAASTAHAAAQAAFERDRAAAEDALRGAEQSMDARERNLARREAELQDRSGKVAAGGYSLEERRRKLESDEKAMRDSEAKLRERESELGKLKQGLEKEKDELCVQKGNTERALAEGEAELEKKARALVDERMRARERAGREDCQCARASEHRAKEESLEVRDRELREERDRMEKKMRGLEVEVEDAKERLERKERDAERKAREAERNEREVERKERDVARRERSAGAAAARWAAKRDALQKLEQTAEEKETKIRRLQAELQRILRQRKEAARSVATQTVDERAVNRGAVEPLSAVNTSVASAGIAAQTGPARGFRSTESRRATESAVVIDDEETPVGILPSNGRTPVVLPDLSPVEVSGTRRNGVLQPSGTGGATRPRGNPVSESPSFLDLGAPALDAVRVNLFPSDRAERRERNRRAESRPERLDAQPKGRRQSEEKSTAGQTCAEKPRFYSATRYLSDATEKGLNGLEPERNGIFDREGFGKCESETPQMPRALLDRAATLEQAARQEVSPRDSFRNLHPEKDCGGRPEPNGAERKKASAPRAETDRPERAAAERPRSGICGEARGSKFEPQKPGENYVQPEGRCKPHALCLTPPDYQFKPPGTTSRYENGRRSGLRSPADCLREPGMMRVEGRRQTIRDGWSEGETGEPEEDRFYTPDARDISPGGDDSTDVSSRGAGDGGEDGDGFFTPCNGRQSWGWDPARDPLPSSKEGLLELRDALQLRVQELVLSRLDQTGSGSVERSLDTASTASKTALAHVQSKIANL</sequence>
<evidence type="ECO:0000313" key="3">
    <source>
        <dbReference type="EMBL" id="GAQ83312.1"/>
    </source>
</evidence>
<evidence type="ECO:0000313" key="4">
    <source>
        <dbReference type="Proteomes" id="UP000054558"/>
    </source>
</evidence>
<feature type="region of interest" description="Disordered" evidence="2">
    <location>
        <begin position="412"/>
        <end position="519"/>
    </location>
</feature>
<reference evidence="3 4" key="1">
    <citation type="journal article" date="2014" name="Nat. Commun.">
        <title>Klebsormidium flaccidum genome reveals primary factors for plant terrestrial adaptation.</title>
        <authorList>
            <person name="Hori K."/>
            <person name="Maruyama F."/>
            <person name="Fujisawa T."/>
            <person name="Togashi T."/>
            <person name="Yamamoto N."/>
            <person name="Seo M."/>
            <person name="Sato S."/>
            <person name="Yamada T."/>
            <person name="Mori H."/>
            <person name="Tajima N."/>
            <person name="Moriyama T."/>
            <person name="Ikeuchi M."/>
            <person name="Watanabe M."/>
            <person name="Wada H."/>
            <person name="Kobayashi K."/>
            <person name="Saito M."/>
            <person name="Masuda T."/>
            <person name="Sasaki-Sekimoto Y."/>
            <person name="Mashiguchi K."/>
            <person name="Awai K."/>
            <person name="Shimojima M."/>
            <person name="Masuda S."/>
            <person name="Iwai M."/>
            <person name="Nobusawa T."/>
            <person name="Narise T."/>
            <person name="Kondo S."/>
            <person name="Saito H."/>
            <person name="Sato R."/>
            <person name="Murakawa M."/>
            <person name="Ihara Y."/>
            <person name="Oshima-Yamada Y."/>
            <person name="Ohtaka K."/>
            <person name="Satoh M."/>
            <person name="Sonobe K."/>
            <person name="Ishii M."/>
            <person name="Ohtani R."/>
            <person name="Kanamori-Sato M."/>
            <person name="Honoki R."/>
            <person name="Miyazaki D."/>
            <person name="Mochizuki H."/>
            <person name="Umetsu J."/>
            <person name="Higashi K."/>
            <person name="Shibata D."/>
            <person name="Kamiya Y."/>
            <person name="Sato N."/>
            <person name="Nakamura Y."/>
            <person name="Tabata S."/>
            <person name="Ida S."/>
            <person name="Kurokawa K."/>
            <person name="Ohta H."/>
        </authorList>
    </citation>
    <scope>NUCLEOTIDE SEQUENCE [LARGE SCALE GENOMIC DNA]</scope>
    <source>
        <strain evidence="3 4">NIES-2285</strain>
    </source>
</reference>
<accession>A0A1Y1I009</accession>
<feature type="coiled-coil region" evidence="1">
    <location>
        <begin position="8"/>
        <end position="56"/>
    </location>
</feature>
<feature type="compositionally biased region" description="Basic and acidic residues" evidence="2">
    <location>
        <begin position="412"/>
        <end position="433"/>
    </location>
</feature>
<feature type="compositionally biased region" description="Basic and acidic residues" evidence="2">
    <location>
        <begin position="1088"/>
        <end position="1097"/>
    </location>
</feature>
<feature type="coiled-coil region" evidence="1">
    <location>
        <begin position="82"/>
        <end position="323"/>
    </location>
</feature>
<feature type="compositionally biased region" description="Basic and acidic residues" evidence="2">
    <location>
        <begin position="493"/>
        <end position="519"/>
    </location>
</feature>
<evidence type="ECO:0000256" key="1">
    <source>
        <dbReference type="SAM" id="Coils"/>
    </source>
</evidence>
<dbReference type="PANTHER" id="PTHR45615">
    <property type="entry name" value="MYOSIN HEAVY CHAIN, NON-MUSCLE"/>
    <property type="match status" value="1"/>
</dbReference>
<name>A0A1Y1I009_KLENI</name>
<gene>
    <name evidence="3" type="ORF">KFL_001430170</name>
</gene>
<feature type="compositionally biased region" description="Basic and acidic residues" evidence="2">
    <location>
        <begin position="1066"/>
        <end position="1077"/>
    </location>
</feature>
<keyword evidence="4" id="KW-1185">Reference proteome</keyword>
<dbReference type="OMA" id="DGIQNLM"/>
<organism evidence="3 4">
    <name type="scientific">Klebsormidium nitens</name>
    <name type="common">Green alga</name>
    <name type="synonym">Ulothrix nitens</name>
    <dbReference type="NCBI Taxonomy" id="105231"/>
    <lineage>
        <taxon>Eukaryota</taxon>
        <taxon>Viridiplantae</taxon>
        <taxon>Streptophyta</taxon>
        <taxon>Klebsormidiophyceae</taxon>
        <taxon>Klebsormidiales</taxon>
        <taxon>Klebsormidiaceae</taxon>
        <taxon>Klebsormidium</taxon>
    </lineage>
</organism>
<feature type="region of interest" description="Disordered" evidence="2">
    <location>
        <begin position="895"/>
        <end position="1016"/>
    </location>
</feature>
<feature type="region of interest" description="Disordered" evidence="2">
    <location>
        <begin position="356"/>
        <end position="386"/>
    </location>
</feature>
<proteinExistence type="predicted"/>
<feature type="region of interest" description="Disordered" evidence="2">
    <location>
        <begin position="842"/>
        <end position="882"/>
    </location>
</feature>
<feature type="compositionally biased region" description="Basic and acidic residues" evidence="2">
    <location>
        <begin position="447"/>
        <end position="484"/>
    </location>
</feature>
<feature type="compositionally biased region" description="Basic and acidic residues" evidence="2">
    <location>
        <begin position="944"/>
        <end position="992"/>
    </location>
</feature>
<dbReference type="PANTHER" id="PTHR45615:SF40">
    <property type="entry name" value="MYOSIN HEAVY CHAIN, NON-MUSCLE"/>
    <property type="match status" value="1"/>
</dbReference>
<feature type="compositionally biased region" description="Low complexity" evidence="2">
    <location>
        <begin position="434"/>
        <end position="446"/>
    </location>
</feature>
<feature type="region of interest" description="Disordered" evidence="2">
    <location>
        <begin position="570"/>
        <end position="668"/>
    </location>
</feature>